<dbReference type="EMBL" id="UGGQ01000006">
    <property type="protein sequence ID" value="STO15659.1"/>
    <property type="molecule type" value="Genomic_DNA"/>
</dbReference>
<organism evidence="2 3">
    <name type="scientific">Mobiluncus mulieris</name>
    <dbReference type="NCBI Taxonomy" id="2052"/>
    <lineage>
        <taxon>Bacteria</taxon>
        <taxon>Bacillati</taxon>
        <taxon>Actinomycetota</taxon>
        <taxon>Actinomycetes</taxon>
        <taxon>Actinomycetales</taxon>
        <taxon>Actinomycetaceae</taxon>
        <taxon>Mobiluncus</taxon>
    </lineage>
</organism>
<dbReference type="Proteomes" id="UP000255284">
    <property type="component" value="Unassembled WGS sequence"/>
</dbReference>
<sequence length="168" mass="17870">MRFGFMRCLPQSRQRRGARLSKSQKPGRLHWRDESGEATIEFVAVVLGLLVPLVYLLVVFSQIQAGIYAAEAGAAASARILTEHPHTGMPAAQLATKLAVADQGLPVEGVSFSLRCETTTCPDAGSRGVVEVNLKVPLPVVGALAAGMFPSDINLSCVHPIQWGEHGA</sequence>
<dbReference type="AlphaFoldDB" id="A0A2X1RJI0"/>
<comment type="caution">
    <text evidence="2">The sequence shown here is derived from an EMBL/GenBank/DDBJ whole genome shotgun (WGS) entry which is preliminary data.</text>
</comment>
<gene>
    <name evidence="2" type="ORF">NCTC11819_00201</name>
</gene>
<reference evidence="2 3" key="1">
    <citation type="submission" date="2018-06" db="EMBL/GenBank/DDBJ databases">
        <authorList>
            <consortium name="Pathogen Informatics"/>
            <person name="Doyle S."/>
        </authorList>
    </citation>
    <scope>NUCLEOTIDE SEQUENCE [LARGE SCALE GENOMIC DNA]</scope>
    <source>
        <strain evidence="2 3">NCTC11819</strain>
    </source>
</reference>
<name>A0A2X1RJI0_9ACTO</name>
<proteinExistence type="predicted"/>
<evidence type="ECO:0000313" key="2">
    <source>
        <dbReference type="EMBL" id="STO15659.1"/>
    </source>
</evidence>
<evidence type="ECO:0000256" key="1">
    <source>
        <dbReference type="SAM" id="Phobius"/>
    </source>
</evidence>
<keyword evidence="1" id="KW-0472">Membrane</keyword>
<evidence type="ECO:0008006" key="4">
    <source>
        <dbReference type="Google" id="ProtNLM"/>
    </source>
</evidence>
<feature type="transmembrane region" description="Helical" evidence="1">
    <location>
        <begin position="38"/>
        <end position="60"/>
    </location>
</feature>
<protein>
    <recommendedName>
        <fullName evidence="4">Pilus assembly protein TadE</fullName>
    </recommendedName>
</protein>
<evidence type="ECO:0000313" key="3">
    <source>
        <dbReference type="Proteomes" id="UP000255284"/>
    </source>
</evidence>
<accession>A0A2X1RJI0</accession>
<keyword evidence="1" id="KW-0812">Transmembrane</keyword>
<keyword evidence="1" id="KW-1133">Transmembrane helix</keyword>